<dbReference type="RefSeq" id="WP_229828328.1">
    <property type="nucleotide sequence ID" value="NZ_BNAN01000001.1"/>
</dbReference>
<evidence type="ECO:0000256" key="1">
    <source>
        <dbReference type="ARBA" id="ARBA00004651"/>
    </source>
</evidence>
<protein>
    <submittedName>
        <fullName evidence="10">Chloramphenicol-sensitive protein RarD</fullName>
    </submittedName>
</protein>
<gene>
    <name evidence="10" type="ORF">SAMN04488035_0314</name>
</gene>
<dbReference type="Proteomes" id="UP000198520">
    <property type="component" value="Unassembled WGS sequence"/>
</dbReference>
<feature type="transmembrane region" description="Helical" evidence="8">
    <location>
        <begin position="55"/>
        <end position="76"/>
    </location>
</feature>
<evidence type="ECO:0000256" key="4">
    <source>
        <dbReference type="ARBA" id="ARBA00022475"/>
    </source>
</evidence>
<keyword evidence="7 8" id="KW-0472">Membrane</keyword>
<dbReference type="PANTHER" id="PTHR22911">
    <property type="entry name" value="ACYL-MALONYL CONDENSING ENZYME-RELATED"/>
    <property type="match status" value="1"/>
</dbReference>
<dbReference type="NCBIfam" id="TIGR00688">
    <property type="entry name" value="rarD"/>
    <property type="match status" value="1"/>
</dbReference>
<keyword evidence="4" id="KW-1003">Cell membrane</keyword>
<dbReference type="SUPFAM" id="SSF103481">
    <property type="entry name" value="Multidrug resistance efflux transporter EmrE"/>
    <property type="match status" value="2"/>
</dbReference>
<evidence type="ECO:0000313" key="11">
    <source>
        <dbReference type="Proteomes" id="UP000198520"/>
    </source>
</evidence>
<dbReference type="GO" id="GO:0005886">
    <property type="term" value="C:plasma membrane"/>
    <property type="evidence" value="ECO:0007669"/>
    <property type="project" value="UniProtKB-SubCell"/>
</dbReference>
<dbReference type="AlphaFoldDB" id="A0A1I2CXZ0"/>
<reference evidence="11" key="1">
    <citation type="submission" date="2016-10" db="EMBL/GenBank/DDBJ databases">
        <authorList>
            <person name="Varghese N."/>
            <person name="Submissions S."/>
        </authorList>
    </citation>
    <scope>NUCLEOTIDE SEQUENCE [LARGE SCALE GENOMIC DNA]</scope>
    <source>
        <strain evidence="11">DSM 19083</strain>
    </source>
</reference>
<dbReference type="Pfam" id="PF00892">
    <property type="entry name" value="EamA"/>
    <property type="match status" value="2"/>
</dbReference>
<dbReference type="STRING" id="285351.SAMN04488035_0314"/>
<dbReference type="EMBL" id="FONZ01000001">
    <property type="protein sequence ID" value="SFE73129.1"/>
    <property type="molecule type" value="Genomic_DNA"/>
</dbReference>
<dbReference type="InterPro" id="IPR004626">
    <property type="entry name" value="RarD"/>
</dbReference>
<evidence type="ECO:0000256" key="7">
    <source>
        <dbReference type="ARBA" id="ARBA00023136"/>
    </source>
</evidence>
<evidence type="ECO:0000256" key="3">
    <source>
        <dbReference type="ARBA" id="ARBA00022448"/>
    </source>
</evidence>
<feature type="domain" description="EamA" evidence="9">
    <location>
        <begin position="169"/>
        <end position="300"/>
    </location>
</feature>
<comment type="subcellular location">
    <subcellularLocation>
        <location evidence="1">Cell membrane</location>
        <topology evidence="1">Multi-pass membrane protein</topology>
    </subcellularLocation>
</comment>
<comment type="similarity">
    <text evidence="2">Belongs to the EamA transporter family.</text>
</comment>
<name>A0A1I2CXZ0_9MICO</name>
<feature type="transmembrane region" description="Helical" evidence="8">
    <location>
        <begin position="144"/>
        <end position="162"/>
    </location>
</feature>
<evidence type="ECO:0000259" key="9">
    <source>
        <dbReference type="Pfam" id="PF00892"/>
    </source>
</evidence>
<feature type="transmembrane region" description="Helical" evidence="8">
    <location>
        <begin position="197"/>
        <end position="216"/>
    </location>
</feature>
<dbReference type="InterPro" id="IPR000620">
    <property type="entry name" value="EamA_dom"/>
</dbReference>
<evidence type="ECO:0000256" key="8">
    <source>
        <dbReference type="SAM" id="Phobius"/>
    </source>
</evidence>
<evidence type="ECO:0000256" key="2">
    <source>
        <dbReference type="ARBA" id="ARBA00007362"/>
    </source>
</evidence>
<keyword evidence="5 8" id="KW-0812">Transmembrane</keyword>
<organism evidence="10 11">
    <name type="scientific">Flavimobilis marinus</name>
    <dbReference type="NCBI Taxonomy" id="285351"/>
    <lineage>
        <taxon>Bacteria</taxon>
        <taxon>Bacillati</taxon>
        <taxon>Actinomycetota</taxon>
        <taxon>Actinomycetes</taxon>
        <taxon>Micrococcales</taxon>
        <taxon>Jonesiaceae</taxon>
        <taxon>Flavimobilis</taxon>
    </lineage>
</organism>
<keyword evidence="6 8" id="KW-1133">Transmembrane helix</keyword>
<feature type="transmembrane region" description="Helical" evidence="8">
    <location>
        <begin position="284"/>
        <end position="304"/>
    </location>
</feature>
<proteinExistence type="inferred from homology"/>
<feature type="transmembrane region" description="Helical" evidence="8">
    <location>
        <begin position="25"/>
        <end position="43"/>
    </location>
</feature>
<evidence type="ECO:0000313" key="10">
    <source>
        <dbReference type="EMBL" id="SFE73129.1"/>
    </source>
</evidence>
<feature type="domain" description="EamA" evidence="9">
    <location>
        <begin position="25"/>
        <end position="159"/>
    </location>
</feature>
<keyword evidence="3" id="KW-0813">Transport</keyword>
<keyword evidence="11" id="KW-1185">Reference proteome</keyword>
<accession>A0A1I2CXZ0</accession>
<dbReference type="Gene3D" id="1.10.3730.20">
    <property type="match status" value="1"/>
</dbReference>
<dbReference type="InterPro" id="IPR037185">
    <property type="entry name" value="EmrE-like"/>
</dbReference>
<feature type="transmembrane region" description="Helical" evidence="8">
    <location>
        <begin position="88"/>
        <end position="108"/>
    </location>
</feature>
<feature type="transmembrane region" description="Helical" evidence="8">
    <location>
        <begin position="257"/>
        <end position="278"/>
    </location>
</feature>
<feature type="transmembrane region" description="Helical" evidence="8">
    <location>
        <begin position="120"/>
        <end position="137"/>
    </location>
</feature>
<evidence type="ECO:0000256" key="6">
    <source>
        <dbReference type="ARBA" id="ARBA00022989"/>
    </source>
</evidence>
<sequence length="319" mass="33511">MIITSEAPPSATTVTTAPAALDPRGLGLGLSGYLMWGTLPLFFKLLERSSPIEVVAHRAVWSLLFCLLLLVALRQLPSLLTVLRNRRAVGALALSAMLVAVNWVLFVWGVTNGHVVEASLGYFINPIVTVVIAVLVLRERLSRGQWMAVAIAGAAVGVLTVAAGGVPWLALGLAGSFGLYGLVKNRVGRTVGALPGLAVETMVLTPVGIAYLVWLGPDGTMLGSGPGYAALLVSTGVVTALPLLLFSAAARSLPLSVVGLMQYITPLMQFLVGVLVFGEHMAPARWAGFVLVWIAIGVLSVDAVRNLRRRALLRAPVTA</sequence>
<evidence type="ECO:0000256" key="5">
    <source>
        <dbReference type="ARBA" id="ARBA00022692"/>
    </source>
</evidence>
<feature type="transmembrane region" description="Helical" evidence="8">
    <location>
        <begin position="228"/>
        <end position="250"/>
    </location>
</feature>
<dbReference type="PANTHER" id="PTHR22911:SF137">
    <property type="entry name" value="SOLUTE CARRIER FAMILY 35 MEMBER G2-RELATED"/>
    <property type="match status" value="1"/>
</dbReference>